<gene>
    <name evidence="1" type="ORF">A9Q84_09970</name>
</gene>
<dbReference type="EMBL" id="MAAO01000006">
    <property type="protein sequence ID" value="OUR96660.1"/>
    <property type="molecule type" value="Genomic_DNA"/>
</dbReference>
<comment type="caution">
    <text evidence="1">The sequence shown here is derived from an EMBL/GenBank/DDBJ whole genome shotgun (WGS) entry which is preliminary data.</text>
</comment>
<evidence type="ECO:0000313" key="2">
    <source>
        <dbReference type="Proteomes" id="UP000196531"/>
    </source>
</evidence>
<dbReference type="Proteomes" id="UP000196531">
    <property type="component" value="Unassembled WGS sequence"/>
</dbReference>
<name>A0A1Y5FCU1_9BACT</name>
<evidence type="ECO:0000313" key="1">
    <source>
        <dbReference type="EMBL" id="OUR96660.1"/>
    </source>
</evidence>
<accession>A0A1Y5FCU1</accession>
<sequence length="118" mass="13687">MCVKSFGEIYKTHDKENQCDLYFAPTSIFADDIAPTDREKVSITAALNFDKFEGQINLKGLWSLIPLVADLKIKEDKADYFMSHTFHSICLSSDKEIIHDEMARSLFNNWNDYDREVK</sequence>
<organism evidence="1 2">
    <name type="scientific">Halobacteriovorax marinus</name>
    <dbReference type="NCBI Taxonomy" id="97084"/>
    <lineage>
        <taxon>Bacteria</taxon>
        <taxon>Pseudomonadati</taxon>
        <taxon>Bdellovibrionota</taxon>
        <taxon>Bacteriovoracia</taxon>
        <taxon>Bacteriovoracales</taxon>
        <taxon>Halobacteriovoraceae</taxon>
        <taxon>Halobacteriovorax</taxon>
    </lineage>
</organism>
<protein>
    <submittedName>
        <fullName evidence="1">Uncharacterized protein</fullName>
    </submittedName>
</protein>
<reference evidence="2" key="1">
    <citation type="journal article" date="2017" name="Proc. Natl. Acad. Sci. U.S.A.">
        <title>Simulation of Deepwater Horizon oil plume reveals substrate specialization within a complex community of hydrocarbon-degraders.</title>
        <authorList>
            <person name="Hu P."/>
            <person name="Dubinsky E.A."/>
            <person name="Probst A.J."/>
            <person name="Wang J."/>
            <person name="Sieber C.M.K."/>
            <person name="Tom L.M."/>
            <person name="Gardinali P."/>
            <person name="Banfield J.F."/>
            <person name="Atlas R.M."/>
            <person name="Andersen G.L."/>
        </authorList>
    </citation>
    <scope>NUCLEOTIDE SEQUENCE [LARGE SCALE GENOMIC DNA]</scope>
</reference>
<proteinExistence type="predicted"/>
<dbReference type="AlphaFoldDB" id="A0A1Y5FCU1"/>